<organism evidence="1 2">
    <name type="scientific">Henosepilachna vigintioctopunctata</name>
    <dbReference type="NCBI Taxonomy" id="420089"/>
    <lineage>
        <taxon>Eukaryota</taxon>
        <taxon>Metazoa</taxon>
        <taxon>Ecdysozoa</taxon>
        <taxon>Arthropoda</taxon>
        <taxon>Hexapoda</taxon>
        <taxon>Insecta</taxon>
        <taxon>Pterygota</taxon>
        <taxon>Neoptera</taxon>
        <taxon>Endopterygota</taxon>
        <taxon>Coleoptera</taxon>
        <taxon>Polyphaga</taxon>
        <taxon>Cucujiformia</taxon>
        <taxon>Coccinelloidea</taxon>
        <taxon>Coccinellidae</taxon>
        <taxon>Epilachninae</taxon>
        <taxon>Epilachnini</taxon>
        <taxon>Henosepilachna</taxon>
    </lineage>
</organism>
<comment type="caution">
    <text evidence="1">The sequence shown here is derived from an EMBL/GenBank/DDBJ whole genome shotgun (WGS) entry which is preliminary data.</text>
</comment>
<dbReference type="Gene3D" id="2.40.128.20">
    <property type="match status" value="1"/>
</dbReference>
<keyword evidence="2" id="KW-1185">Reference proteome</keyword>
<dbReference type="SUPFAM" id="SSF50814">
    <property type="entry name" value="Lipocalins"/>
    <property type="match status" value="1"/>
</dbReference>
<dbReference type="AlphaFoldDB" id="A0AAW1UVJ6"/>
<dbReference type="Proteomes" id="UP001431783">
    <property type="component" value="Unassembled WGS sequence"/>
</dbReference>
<reference evidence="1 2" key="1">
    <citation type="submission" date="2023-03" db="EMBL/GenBank/DDBJ databases">
        <title>Genome insight into feeding habits of ladybird beetles.</title>
        <authorList>
            <person name="Li H.-S."/>
            <person name="Huang Y.-H."/>
            <person name="Pang H."/>
        </authorList>
    </citation>
    <scope>NUCLEOTIDE SEQUENCE [LARGE SCALE GENOMIC DNA]</scope>
    <source>
        <strain evidence="1">SYSU_2023b</strain>
        <tissue evidence="1">Whole body</tissue>
    </source>
</reference>
<protein>
    <submittedName>
        <fullName evidence="1">Uncharacterized protein</fullName>
    </submittedName>
</protein>
<dbReference type="InterPro" id="IPR012674">
    <property type="entry name" value="Calycin"/>
</dbReference>
<gene>
    <name evidence="1" type="ORF">WA026_010659</name>
</gene>
<name>A0AAW1UVJ6_9CUCU</name>
<proteinExistence type="predicted"/>
<sequence>MAQITGKYELVKSEYFAEHLVALGLPKDKAQDFENIRAIHEFTQNGDKISFVFHVDPKYHSEFILGQEVEEIVEGGAIVKNSAYMDGNKLIVKSKLPDGKLATKIHTFSDTGLTLVFQVEDPAVPDAVRVFKRL</sequence>
<evidence type="ECO:0000313" key="1">
    <source>
        <dbReference type="EMBL" id="KAK9885148.1"/>
    </source>
</evidence>
<accession>A0AAW1UVJ6</accession>
<evidence type="ECO:0000313" key="2">
    <source>
        <dbReference type="Proteomes" id="UP001431783"/>
    </source>
</evidence>
<dbReference type="Pfam" id="PF14651">
    <property type="entry name" value="Lipocalin_7"/>
    <property type="match status" value="1"/>
</dbReference>
<dbReference type="EMBL" id="JARQZJ010000095">
    <property type="protein sequence ID" value="KAK9885148.1"/>
    <property type="molecule type" value="Genomic_DNA"/>
</dbReference>